<dbReference type="AlphaFoldDB" id="W0SFG8"/>
<dbReference type="Proteomes" id="UP000031637">
    <property type="component" value="Chromosome"/>
</dbReference>
<organism evidence="2 3">
    <name type="scientific">Sulfuritalea hydrogenivorans sk43H</name>
    <dbReference type="NCBI Taxonomy" id="1223802"/>
    <lineage>
        <taxon>Bacteria</taxon>
        <taxon>Pseudomonadati</taxon>
        <taxon>Pseudomonadota</taxon>
        <taxon>Betaproteobacteria</taxon>
        <taxon>Nitrosomonadales</taxon>
        <taxon>Sterolibacteriaceae</taxon>
        <taxon>Sulfuritalea</taxon>
    </lineage>
</organism>
<evidence type="ECO:0000256" key="1">
    <source>
        <dbReference type="SAM" id="Phobius"/>
    </source>
</evidence>
<name>W0SFG8_9PROT</name>
<proteinExistence type="predicted"/>
<keyword evidence="1" id="KW-1133">Transmembrane helix</keyword>
<feature type="transmembrane region" description="Helical" evidence="1">
    <location>
        <begin position="34"/>
        <end position="52"/>
    </location>
</feature>
<sequence length="138" mass="15212">MKVRNPGLLASLALHSWQFLRMRGDWKAMPDDKGFLGSLLFFVLVGGVTEQWVRSRSITVAFGVTLAWMAILLWMASPGGRINRRLAAALALLSIVIQFGLIIASWVPVMEWPVAIWSGIALMHLISQGVRDGAGNLR</sequence>
<dbReference type="OrthoDB" id="8561589at2"/>
<evidence type="ECO:0000313" key="2">
    <source>
        <dbReference type="EMBL" id="BAO29707.1"/>
    </source>
</evidence>
<dbReference type="HOGENOM" id="CLU_153950_0_0_4"/>
<dbReference type="STRING" id="1223802.SUTH_01915"/>
<keyword evidence="3" id="KW-1185">Reference proteome</keyword>
<evidence type="ECO:0000313" key="3">
    <source>
        <dbReference type="Proteomes" id="UP000031637"/>
    </source>
</evidence>
<accession>W0SFG8</accession>
<feature type="transmembrane region" description="Helical" evidence="1">
    <location>
        <begin position="58"/>
        <end position="76"/>
    </location>
</feature>
<reference evidence="2 3" key="1">
    <citation type="journal article" date="2014" name="Syst. Appl. Microbiol.">
        <title>Complete genomes of freshwater sulfur oxidizers Sulfuricella denitrificans skB26 and Sulfuritalea hydrogenivorans sk43H: genetic insights into the sulfur oxidation pathway of betaproteobacteria.</title>
        <authorList>
            <person name="Watanabe T."/>
            <person name="Kojima H."/>
            <person name="Fukui M."/>
        </authorList>
    </citation>
    <scope>NUCLEOTIDE SEQUENCE [LARGE SCALE GENOMIC DNA]</scope>
    <source>
        <strain evidence="2">DSM22779</strain>
    </source>
</reference>
<feature type="transmembrane region" description="Helical" evidence="1">
    <location>
        <begin position="88"/>
        <end position="106"/>
    </location>
</feature>
<dbReference type="EMBL" id="AP012547">
    <property type="protein sequence ID" value="BAO29707.1"/>
    <property type="molecule type" value="Genomic_DNA"/>
</dbReference>
<keyword evidence="1" id="KW-0472">Membrane</keyword>
<protein>
    <submittedName>
        <fullName evidence="2">Uncharacterized protein</fullName>
    </submittedName>
</protein>
<dbReference type="RefSeq" id="WP_041098831.1">
    <property type="nucleotide sequence ID" value="NZ_AP012547.1"/>
</dbReference>
<keyword evidence="1" id="KW-0812">Transmembrane</keyword>
<dbReference type="KEGG" id="shd:SUTH_01915"/>
<gene>
    <name evidence="2" type="ORF">SUTH_01915</name>
</gene>